<dbReference type="InterPro" id="IPR002562">
    <property type="entry name" value="3'-5'_exonuclease_dom"/>
</dbReference>
<evidence type="ECO:0000256" key="3">
    <source>
        <dbReference type="ARBA" id="ARBA00022801"/>
    </source>
</evidence>
<dbReference type="PANTHER" id="PTHR12124:SF47">
    <property type="entry name" value="EXOSOME COMPONENT 10"/>
    <property type="match status" value="1"/>
</dbReference>
<feature type="compositionally biased region" description="Basic and acidic residues" evidence="6">
    <location>
        <begin position="841"/>
        <end position="869"/>
    </location>
</feature>
<dbReference type="OrthoDB" id="2250022at2759"/>
<keyword evidence="4" id="KW-0269">Exonuclease</keyword>
<dbReference type="CDD" id="cd06147">
    <property type="entry name" value="Rrp6p_like_exo"/>
    <property type="match status" value="1"/>
</dbReference>
<dbReference type="InterPro" id="IPR002121">
    <property type="entry name" value="HRDC_dom"/>
</dbReference>
<evidence type="ECO:0000313" key="9">
    <source>
        <dbReference type="Proteomes" id="UP000247409"/>
    </source>
</evidence>
<dbReference type="Pfam" id="PF00570">
    <property type="entry name" value="HRDC"/>
    <property type="match status" value="1"/>
</dbReference>
<dbReference type="GO" id="GO:0071039">
    <property type="term" value="P:nuclear polyadenylation-dependent CUT catabolic process"/>
    <property type="evidence" value="ECO:0007669"/>
    <property type="project" value="TreeGrafter"/>
</dbReference>
<feature type="compositionally biased region" description="Basic and acidic residues" evidence="6">
    <location>
        <begin position="582"/>
        <end position="605"/>
    </location>
</feature>
<dbReference type="InterPro" id="IPR044876">
    <property type="entry name" value="HRDC_dom_sf"/>
</dbReference>
<dbReference type="GO" id="GO:0000176">
    <property type="term" value="C:nuclear exosome (RNase complex)"/>
    <property type="evidence" value="ECO:0007669"/>
    <property type="project" value="TreeGrafter"/>
</dbReference>
<dbReference type="Gene3D" id="1.10.150.80">
    <property type="entry name" value="HRDC domain"/>
    <property type="match status" value="1"/>
</dbReference>
<dbReference type="GO" id="GO:0000175">
    <property type="term" value="F:3'-5'-RNA exonuclease activity"/>
    <property type="evidence" value="ECO:0007669"/>
    <property type="project" value="InterPro"/>
</dbReference>
<evidence type="ECO:0000256" key="2">
    <source>
        <dbReference type="ARBA" id="ARBA00022722"/>
    </source>
</evidence>
<keyword evidence="9" id="KW-1185">Reference proteome</keyword>
<dbReference type="Pfam" id="PF01612">
    <property type="entry name" value="DNA_pol_A_exo1"/>
    <property type="match status" value="1"/>
</dbReference>
<name>A0A2V3IHG1_9FLOR</name>
<dbReference type="SUPFAM" id="SSF53098">
    <property type="entry name" value="Ribonuclease H-like"/>
    <property type="match status" value="1"/>
</dbReference>
<evidence type="ECO:0000256" key="5">
    <source>
        <dbReference type="ARBA" id="ARBA00023242"/>
    </source>
</evidence>
<dbReference type="GO" id="GO:0071040">
    <property type="term" value="P:nuclear polyadenylation-dependent antisense transcript catabolic process"/>
    <property type="evidence" value="ECO:0007669"/>
    <property type="project" value="TreeGrafter"/>
</dbReference>
<dbReference type="GO" id="GO:0071038">
    <property type="term" value="P:TRAMP-dependent tRNA surveillance pathway"/>
    <property type="evidence" value="ECO:0007669"/>
    <property type="project" value="TreeGrafter"/>
</dbReference>
<dbReference type="EMBL" id="NBIV01000216">
    <property type="protein sequence ID" value="PXF41468.1"/>
    <property type="molecule type" value="Genomic_DNA"/>
</dbReference>
<dbReference type="InterPro" id="IPR045092">
    <property type="entry name" value="Rrp6-like"/>
</dbReference>
<feature type="compositionally biased region" description="Acidic residues" evidence="6">
    <location>
        <begin position="635"/>
        <end position="645"/>
    </location>
</feature>
<organism evidence="8 9">
    <name type="scientific">Gracilariopsis chorda</name>
    <dbReference type="NCBI Taxonomy" id="448386"/>
    <lineage>
        <taxon>Eukaryota</taxon>
        <taxon>Rhodophyta</taxon>
        <taxon>Florideophyceae</taxon>
        <taxon>Rhodymeniophycidae</taxon>
        <taxon>Gracilariales</taxon>
        <taxon>Gracilariaceae</taxon>
        <taxon>Gracilariopsis</taxon>
    </lineage>
</organism>
<evidence type="ECO:0000256" key="6">
    <source>
        <dbReference type="SAM" id="MobiDB-lite"/>
    </source>
</evidence>
<dbReference type="GO" id="GO:0071037">
    <property type="term" value="P:nuclear polyadenylation-dependent snRNA catabolic process"/>
    <property type="evidence" value="ECO:0007669"/>
    <property type="project" value="TreeGrafter"/>
</dbReference>
<evidence type="ECO:0000259" key="7">
    <source>
        <dbReference type="SMART" id="SM00474"/>
    </source>
</evidence>
<evidence type="ECO:0000256" key="4">
    <source>
        <dbReference type="ARBA" id="ARBA00022839"/>
    </source>
</evidence>
<dbReference type="SUPFAM" id="SSF47819">
    <property type="entry name" value="HRDC-like"/>
    <property type="match status" value="1"/>
</dbReference>
<dbReference type="STRING" id="448386.A0A2V3IHG1"/>
<dbReference type="GO" id="GO:0071044">
    <property type="term" value="P:histone mRNA catabolic process"/>
    <property type="evidence" value="ECO:0007669"/>
    <property type="project" value="TreeGrafter"/>
</dbReference>
<feature type="compositionally biased region" description="Basic residues" evidence="6">
    <location>
        <begin position="892"/>
        <end position="901"/>
    </location>
</feature>
<dbReference type="SMART" id="SM00474">
    <property type="entry name" value="35EXOc"/>
    <property type="match status" value="1"/>
</dbReference>
<feature type="compositionally biased region" description="Basic and acidic residues" evidence="6">
    <location>
        <begin position="820"/>
        <end position="829"/>
    </location>
</feature>
<comment type="caution">
    <text evidence="8">The sequence shown here is derived from an EMBL/GenBank/DDBJ whole genome shotgun (WGS) entry which is preliminary data.</text>
</comment>
<accession>A0A2V3IHG1</accession>
<dbReference type="GO" id="GO:0071035">
    <property type="term" value="P:nuclear polyadenylation-dependent rRNA catabolic process"/>
    <property type="evidence" value="ECO:0007669"/>
    <property type="project" value="TreeGrafter"/>
</dbReference>
<feature type="domain" description="3'-5' exonuclease" evidence="7">
    <location>
        <begin position="253"/>
        <end position="424"/>
    </location>
</feature>
<dbReference type="Gene3D" id="3.30.420.10">
    <property type="entry name" value="Ribonuclease H-like superfamily/Ribonuclease H"/>
    <property type="match status" value="1"/>
</dbReference>
<dbReference type="AlphaFoldDB" id="A0A2V3IHG1"/>
<keyword evidence="5" id="KW-0539">Nucleus</keyword>
<feature type="region of interest" description="Disordered" evidence="6">
    <location>
        <begin position="634"/>
        <end position="687"/>
    </location>
</feature>
<protein>
    <submittedName>
        <fullName evidence="8">Exosome component 10</fullName>
    </submittedName>
</protein>
<dbReference type="GO" id="GO:0003727">
    <property type="term" value="F:single-stranded RNA binding"/>
    <property type="evidence" value="ECO:0007669"/>
    <property type="project" value="TreeGrafter"/>
</dbReference>
<dbReference type="InterPro" id="IPR049559">
    <property type="entry name" value="Rrp6p-like_exo"/>
</dbReference>
<sequence>MCSTTSEQQCGQLLKALEKALRCSQSLPFRDELQLIRVTSPTLKQHTNQLVTQLLSEIKSLASRYAVCIQSSDTDSTSSQSTASISARDSLFDLVTETTDEALQHFNTALDAARNIQNAVVPPQGALNPNASNVKIGTANLGRSYGGFLDLEKPQLHFPDYPIDNSHAPFIPPYSAEHGNQNNVFIQETGDPHSSSRHVDTYLQELYKNNSNSESKQRHPYETEILSAQQEMAKKPFAVEETIVFKPMKSTPCAFVTSEEELFNVAERLKKVTAIAVDIENHSVRSFQGFTCLIQISTREEDIIIDTLKLRGAIHRALAPIFTDETIVKVLHGADKDVQWLERDFGVYVVNMFDTGQASRLLKLPSASLAFLLTHFCDVAAISKKKFQLADWRQRPMPHDMFNYARSDTHYLLYIYDRLRAELAKKGLLEKAWERSASIARKRHKKAQFQPGIAKHLAARHSLGLDEHQIRLLEELCKWRDTTAREEDESLPYVSPLKVIFGVVRARDKARSVEGLLKYGFPGGLVPPLIYKNAEKLTELIRDALDAKIDDRAQAKSAAGQDKRQDTKIVNIVIDDSSSSSEDSHTERASSGLDESKGAARLQSAEKKVELPRIEFNPDIKLRVTKLSRSTLLDSDLESDSDSDSDSPRLVPNGSMAQEIRDDDCAGERNTSQHCAEGDRPASIGARQTDRAMGVEVQFPYSGKHDDYVANTRELEVGNTQMMRLDTRTASKSVFELSDFSDAEDEPRSKTKAQTIEDRVASVRTELAAENSRRVVSTTFHVETDKLEMSEEKTPPTDQVAKFAELEETKTEEVVSLIEAARRSGADRPAKRRKKGNPPSLHEEIKPMEPFDYDKAIADEEIKRNSSEKRKPKVFNPMQKLNNDWKLDSKKLAKKRRRGRGRSMSFKAK</sequence>
<gene>
    <name evidence="8" type="ORF">BWQ96_08849</name>
</gene>
<evidence type="ECO:0000313" key="8">
    <source>
        <dbReference type="EMBL" id="PXF41468.1"/>
    </source>
</evidence>
<feature type="region of interest" description="Disordered" evidence="6">
    <location>
        <begin position="574"/>
        <end position="605"/>
    </location>
</feature>
<dbReference type="GO" id="GO:0071036">
    <property type="term" value="P:nuclear polyadenylation-dependent snoRNA catabolic process"/>
    <property type="evidence" value="ECO:0007669"/>
    <property type="project" value="TreeGrafter"/>
</dbReference>
<comment type="subcellular location">
    <subcellularLocation>
        <location evidence="1">Nucleus</location>
    </subcellularLocation>
</comment>
<dbReference type="Proteomes" id="UP000247409">
    <property type="component" value="Unassembled WGS sequence"/>
</dbReference>
<dbReference type="InterPro" id="IPR012337">
    <property type="entry name" value="RNaseH-like_sf"/>
</dbReference>
<dbReference type="InterPro" id="IPR010997">
    <property type="entry name" value="HRDC-like_sf"/>
</dbReference>
<proteinExistence type="predicted"/>
<dbReference type="InterPro" id="IPR036397">
    <property type="entry name" value="RNaseH_sf"/>
</dbReference>
<keyword evidence="3" id="KW-0378">Hydrolase</keyword>
<feature type="region of interest" description="Disordered" evidence="6">
    <location>
        <begin position="820"/>
        <end position="909"/>
    </location>
</feature>
<reference evidence="8 9" key="1">
    <citation type="journal article" date="2018" name="Mol. Biol. Evol.">
        <title>Analysis of the draft genome of the red seaweed Gracilariopsis chorda provides insights into genome size evolution in Rhodophyta.</title>
        <authorList>
            <person name="Lee J."/>
            <person name="Yang E.C."/>
            <person name="Graf L."/>
            <person name="Yang J.H."/>
            <person name="Qiu H."/>
            <person name="Zel Zion U."/>
            <person name="Chan C.X."/>
            <person name="Stephens T.G."/>
            <person name="Weber A.P.M."/>
            <person name="Boo G.H."/>
            <person name="Boo S.M."/>
            <person name="Kim K.M."/>
            <person name="Shin Y."/>
            <person name="Jung M."/>
            <person name="Lee S.J."/>
            <person name="Yim H.S."/>
            <person name="Lee J.H."/>
            <person name="Bhattacharya D."/>
            <person name="Yoon H.S."/>
        </authorList>
    </citation>
    <scope>NUCLEOTIDE SEQUENCE [LARGE SCALE GENOMIC DNA]</scope>
    <source>
        <strain evidence="8 9">SKKU-2015</strain>
        <tissue evidence="8">Whole body</tissue>
    </source>
</reference>
<dbReference type="GO" id="GO:0000467">
    <property type="term" value="P:exonucleolytic trimming to generate mature 3'-end of 5.8S rRNA from tricistronic rRNA transcript (SSU-rRNA, 5.8S rRNA, LSU-rRNA)"/>
    <property type="evidence" value="ECO:0007669"/>
    <property type="project" value="InterPro"/>
</dbReference>
<keyword evidence="2" id="KW-0540">Nuclease</keyword>
<dbReference type="GO" id="GO:0071051">
    <property type="term" value="P:poly(A)-dependent snoRNA 3'-end processing"/>
    <property type="evidence" value="ECO:0007669"/>
    <property type="project" value="TreeGrafter"/>
</dbReference>
<dbReference type="GO" id="GO:0005730">
    <property type="term" value="C:nucleolus"/>
    <property type="evidence" value="ECO:0007669"/>
    <property type="project" value="TreeGrafter"/>
</dbReference>
<dbReference type="GO" id="GO:0000166">
    <property type="term" value="F:nucleotide binding"/>
    <property type="evidence" value="ECO:0007669"/>
    <property type="project" value="InterPro"/>
</dbReference>
<dbReference type="PANTHER" id="PTHR12124">
    <property type="entry name" value="POLYMYOSITIS/SCLERODERMA AUTOANTIGEN-RELATED"/>
    <property type="match status" value="1"/>
</dbReference>
<evidence type="ECO:0000256" key="1">
    <source>
        <dbReference type="ARBA" id="ARBA00004123"/>
    </source>
</evidence>